<dbReference type="Pfam" id="PF05922">
    <property type="entry name" value="Inhibitor_I9"/>
    <property type="match status" value="1"/>
</dbReference>
<organism evidence="14 15">
    <name type="scientific">Senna tora</name>
    <dbReference type="NCBI Taxonomy" id="362788"/>
    <lineage>
        <taxon>Eukaryota</taxon>
        <taxon>Viridiplantae</taxon>
        <taxon>Streptophyta</taxon>
        <taxon>Embryophyta</taxon>
        <taxon>Tracheophyta</taxon>
        <taxon>Spermatophyta</taxon>
        <taxon>Magnoliopsida</taxon>
        <taxon>eudicotyledons</taxon>
        <taxon>Gunneridae</taxon>
        <taxon>Pentapetalae</taxon>
        <taxon>rosids</taxon>
        <taxon>fabids</taxon>
        <taxon>Fabales</taxon>
        <taxon>Fabaceae</taxon>
        <taxon>Caesalpinioideae</taxon>
        <taxon>Cassia clade</taxon>
        <taxon>Senna</taxon>
    </lineage>
</organism>
<sequence>MAMTNKSSIIFICVSFLFLALAITSLPCDAIEADDDRKTYIIYMGSLPELSSYSPTSHHLSILQQVVYSGGNETDATSSLVRSYKRSFNGSWDFMGFVENVIATERNSSAESEVIVGVIDSGIWPESESFSDENFGPIPEKWRGTCAGGKNFTCNRKIIGARYYHNSDSARDTDGHGTHTASIAAGNIVHNVSFYGIAQGTARGGAPHARIAAYSACPTTLCGSDDILAAFDDAISDGVSVISISIGSSMGYDDSINGYELLRYDFGSVAIAIGAFHAMERGILTVQSAGNRGPDPSSIIDVAPWILIVAASSTDRRMIDKMVLGNGHTIIGNSINPIASNGTKFPIAPKNGGSSNCSAIDAEKCLCFDTDLVKGKVVMCPSLLLDSNSTAESQGVVGIITNAGLYDDISFVAWLSSLWVSSKDYDMIKFYVNSTKEPTVEIMRSETFEDVTAPTVAKFSSRGPSLKIPEILKPDITAPGIDILAAYSPVGSVSGFDEDKRSVGYNILIGTSMSCPHVTGVAAYLMSLHPDWSPAAIKSAILTTAKPMEKSYYADLVGEFEYGSGHLNPIQAVEPEVLTFMSLNEKKSFLVTVVGEEISNQTVISSSLVWSDGTHNVRSPSVVMG</sequence>
<dbReference type="PRINTS" id="PR00723">
    <property type="entry name" value="SUBTILISIN"/>
</dbReference>
<keyword evidence="5 10" id="KW-0732">Signal</keyword>
<dbReference type="EMBL" id="JAAIUW010000005">
    <property type="protein sequence ID" value="KAF7833346.1"/>
    <property type="molecule type" value="Genomic_DNA"/>
</dbReference>
<evidence type="ECO:0000259" key="11">
    <source>
        <dbReference type="Pfam" id="PF00082"/>
    </source>
</evidence>
<evidence type="ECO:0000256" key="9">
    <source>
        <dbReference type="PROSITE-ProRule" id="PRU01240"/>
    </source>
</evidence>
<keyword evidence="15" id="KW-1185">Reference proteome</keyword>
<dbReference type="InterPro" id="IPR036852">
    <property type="entry name" value="Peptidase_S8/S53_dom_sf"/>
</dbReference>
<dbReference type="InterPro" id="IPR041469">
    <property type="entry name" value="Subtilisin-like_FN3"/>
</dbReference>
<dbReference type="GO" id="GO:0005576">
    <property type="term" value="C:extracellular region"/>
    <property type="evidence" value="ECO:0007669"/>
    <property type="project" value="UniProtKB-SubCell"/>
</dbReference>
<dbReference type="OrthoDB" id="206201at2759"/>
<reference evidence="14" key="1">
    <citation type="submission" date="2020-09" db="EMBL/GenBank/DDBJ databases">
        <title>Genome-Enabled Discovery of Anthraquinone Biosynthesis in Senna tora.</title>
        <authorList>
            <person name="Kang S.-H."/>
            <person name="Pandey R.P."/>
            <person name="Lee C.-M."/>
            <person name="Sim J.-S."/>
            <person name="Jeong J.-T."/>
            <person name="Choi B.-S."/>
            <person name="Jung M."/>
            <person name="Ginzburg D."/>
            <person name="Zhao K."/>
            <person name="Won S.Y."/>
            <person name="Oh T.-J."/>
            <person name="Yu Y."/>
            <person name="Kim N.-H."/>
            <person name="Lee O.R."/>
            <person name="Lee T.-H."/>
            <person name="Bashyal P."/>
            <person name="Kim T.-S."/>
            <person name="Lee W.-H."/>
            <person name="Kawkins C."/>
            <person name="Kim C.-K."/>
            <person name="Kim J.S."/>
            <person name="Ahn B.O."/>
            <person name="Rhee S.Y."/>
            <person name="Sohng J.K."/>
        </authorList>
    </citation>
    <scope>NUCLEOTIDE SEQUENCE</scope>
    <source>
        <tissue evidence="14">Leaf</tissue>
    </source>
</reference>
<dbReference type="InterPro" id="IPR015500">
    <property type="entry name" value="Peptidase_S8_subtilisin-rel"/>
</dbReference>
<evidence type="ECO:0000256" key="3">
    <source>
        <dbReference type="ARBA" id="ARBA00022525"/>
    </source>
</evidence>
<dbReference type="InterPro" id="IPR000209">
    <property type="entry name" value="Peptidase_S8/S53_dom"/>
</dbReference>
<feature type="active site" description="Charge relay system" evidence="8 9">
    <location>
        <position position="512"/>
    </location>
</feature>
<keyword evidence="3" id="KW-0964">Secreted</keyword>
<feature type="active site" description="Charge relay system" evidence="8 9">
    <location>
        <position position="176"/>
    </location>
</feature>
<dbReference type="CDD" id="cd04852">
    <property type="entry name" value="Peptidases_S8_3"/>
    <property type="match status" value="1"/>
</dbReference>
<dbReference type="SUPFAM" id="SSF52743">
    <property type="entry name" value="Subtilisin-like"/>
    <property type="match status" value="1"/>
</dbReference>
<evidence type="ECO:0000256" key="2">
    <source>
        <dbReference type="ARBA" id="ARBA00011073"/>
    </source>
</evidence>
<comment type="similarity">
    <text evidence="2 9">Belongs to the peptidase S8 family.</text>
</comment>
<dbReference type="Gene3D" id="3.40.50.200">
    <property type="entry name" value="Peptidase S8/S53 domain"/>
    <property type="match status" value="1"/>
</dbReference>
<dbReference type="InterPro" id="IPR045051">
    <property type="entry name" value="SBT"/>
</dbReference>
<keyword evidence="6 9" id="KW-0378">Hydrolase</keyword>
<feature type="chain" id="PRO_5032682486" evidence="10">
    <location>
        <begin position="23"/>
        <end position="625"/>
    </location>
</feature>
<evidence type="ECO:0000256" key="1">
    <source>
        <dbReference type="ARBA" id="ARBA00004613"/>
    </source>
</evidence>
<protein>
    <submittedName>
        <fullName evidence="14">Subtilisin-like protease SBT4.3</fullName>
    </submittedName>
</protein>
<proteinExistence type="inferred from homology"/>
<dbReference type="GO" id="GO:0004252">
    <property type="term" value="F:serine-type endopeptidase activity"/>
    <property type="evidence" value="ECO:0007669"/>
    <property type="project" value="UniProtKB-UniRule"/>
</dbReference>
<dbReference type="PANTHER" id="PTHR10795">
    <property type="entry name" value="PROPROTEIN CONVERTASE SUBTILISIN/KEXIN"/>
    <property type="match status" value="1"/>
</dbReference>
<feature type="domain" description="Peptidase S8/S53" evidence="11">
    <location>
        <begin position="112"/>
        <end position="564"/>
    </location>
</feature>
<dbReference type="InterPro" id="IPR034197">
    <property type="entry name" value="Peptidases_S8_3"/>
</dbReference>
<dbReference type="Pfam" id="PF17766">
    <property type="entry name" value="fn3_6"/>
    <property type="match status" value="1"/>
</dbReference>
<comment type="subcellular location">
    <subcellularLocation>
        <location evidence="1">Secreted</location>
    </subcellularLocation>
</comment>
<evidence type="ECO:0000256" key="8">
    <source>
        <dbReference type="PIRSR" id="PIRSR615500-1"/>
    </source>
</evidence>
<gene>
    <name evidence="14" type="ORF">G2W53_015679</name>
</gene>
<evidence type="ECO:0000259" key="13">
    <source>
        <dbReference type="Pfam" id="PF17766"/>
    </source>
</evidence>
<evidence type="ECO:0000256" key="5">
    <source>
        <dbReference type="ARBA" id="ARBA00022729"/>
    </source>
</evidence>
<evidence type="ECO:0000256" key="6">
    <source>
        <dbReference type="ARBA" id="ARBA00022801"/>
    </source>
</evidence>
<dbReference type="InterPro" id="IPR010259">
    <property type="entry name" value="S8pro/Inhibitor_I9"/>
</dbReference>
<dbReference type="PROSITE" id="PS00138">
    <property type="entry name" value="SUBTILASE_SER"/>
    <property type="match status" value="1"/>
</dbReference>
<feature type="active site" description="Charge relay system" evidence="8 9">
    <location>
        <position position="120"/>
    </location>
</feature>
<feature type="domain" description="Inhibitor I9" evidence="12">
    <location>
        <begin position="39"/>
        <end position="90"/>
    </location>
</feature>
<dbReference type="CDD" id="cd02120">
    <property type="entry name" value="PA_subtilisin_like"/>
    <property type="match status" value="1"/>
</dbReference>
<dbReference type="InterPro" id="IPR037045">
    <property type="entry name" value="S8pro/Inhibitor_I9_sf"/>
</dbReference>
<dbReference type="Pfam" id="PF00082">
    <property type="entry name" value="Peptidase_S8"/>
    <property type="match status" value="1"/>
</dbReference>
<feature type="signal peptide" evidence="10">
    <location>
        <begin position="1"/>
        <end position="22"/>
    </location>
</feature>
<dbReference type="PROSITE" id="PS51892">
    <property type="entry name" value="SUBTILASE"/>
    <property type="match status" value="1"/>
</dbReference>
<dbReference type="Proteomes" id="UP000634136">
    <property type="component" value="Unassembled WGS sequence"/>
</dbReference>
<dbReference type="Gene3D" id="3.30.70.80">
    <property type="entry name" value="Peptidase S8 propeptide/proteinase inhibitor I9"/>
    <property type="match status" value="1"/>
</dbReference>
<feature type="domain" description="Subtilisin-like protease fibronectin type-III" evidence="13">
    <location>
        <begin position="573"/>
        <end position="623"/>
    </location>
</feature>
<accession>A0A834WVN4</accession>
<dbReference type="Gene3D" id="3.50.30.30">
    <property type="match status" value="1"/>
</dbReference>
<evidence type="ECO:0000259" key="12">
    <source>
        <dbReference type="Pfam" id="PF05922"/>
    </source>
</evidence>
<evidence type="ECO:0000256" key="4">
    <source>
        <dbReference type="ARBA" id="ARBA00022670"/>
    </source>
</evidence>
<comment type="caution">
    <text evidence="14">The sequence shown here is derived from an EMBL/GenBank/DDBJ whole genome shotgun (WGS) entry which is preliminary data.</text>
</comment>
<evidence type="ECO:0000256" key="7">
    <source>
        <dbReference type="ARBA" id="ARBA00022825"/>
    </source>
</evidence>
<dbReference type="GO" id="GO:0006508">
    <property type="term" value="P:proteolysis"/>
    <property type="evidence" value="ECO:0007669"/>
    <property type="project" value="UniProtKB-KW"/>
</dbReference>
<evidence type="ECO:0000313" key="15">
    <source>
        <dbReference type="Proteomes" id="UP000634136"/>
    </source>
</evidence>
<evidence type="ECO:0000313" key="14">
    <source>
        <dbReference type="EMBL" id="KAF7833346.1"/>
    </source>
</evidence>
<keyword evidence="7 9" id="KW-0720">Serine protease</keyword>
<keyword evidence="4 9" id="KW-0645">Protease</keyword>
<evidence type="ECO:0000256" key="10">
    <source>
        <dbReference type="SAM" id="SignalP"/>
    </source>
</evidence>
<dbReference type="InterPro" id="IPR023828">
    <property type="entry name" value="Peptidase_S8_Ser-AS"/>
</dbReference>
<name>A0A834WVN4_9FABA</name>
<dbReference type="AlphaFoldDB" id="A0A834WVN4"/>